<protein>
    <submittedName>
        <fullName evidence="2">Uncharacterized protein</fullName>
    </submittedName>
</protein>
<reference evidence="2" key="1">
    <citation type="submission" date="2023-05" db="EMBL/GenBank/DDBJ databases">
        <title>Nepenthes gracilis genome sequencing.</title>
        <authorList>
            <person name="Fukushima K."/>
        </authorList>
    </citation>
    <scope>NUCLEOTIDE SEQUENCE</scope>
    <source>
        <strain evidence="2">SING2019-196</strain>
    </source>
</reference>
<accession>A0AAD3TKL9</accession>
<evidence type="ECO:0000313" key="2">
    <source>
        <dbReference type="EMBL" id="GMH31685.1"/>
    </source>
</evidence>
<dbReference type="Proteomes" id="UP001279734">
    <property type="component" value="Unassembled WGS sequence"/>
</dbReference>
<organism evidence="2 3">
    <name type="scientific">Nepenthes gracilis</name>
    <name type="common">Slender pitcher plant</name>
    <dbReference type="NCBI Taxonomy" id="150966"/>
    <lineage>
        <taxon>Eukaryota</taxon>
        <taxon>Viridiplantae</taxon>
        <taxon>Streptophyta</taxon>
        <taxon>Embryophyta</taxon>
        <taxon>Tracheophyta</taxon>
        <taxon>Spermatophyta</taxon>
        <taxon>Magnoliopsida</taxon>
        <taxon>eudicotyledons</taxon>
        <taxon>Gunneridae</taxon>
        <taxon>Pentapetalae</taxon>
        <taxon>Caryophyllales</taxon>
        <taxon>Nepenthaceae</taxon>
        <taxon>Nepenthes</taxon>
    </lineage>
</organism>
<keyword evidence="3" id="KW-1185">Reference proteome</keyword>
<evidence type="ECO:0000313" key="3">
    <source>
        <dbReference type="Proteomes" id="UP001279734"/>
    </source>
</evidence>
<sequence>MYTPAPAMVGLLGPLPGSPRPSSAPLPLVTSSSFVGSTNCHSVVSPSSANSKLSCIGCPIMPPQSRSPSPLSDGGRDRDYGGGGIPMEVNEGARVDRNFPLQDAIDRGCSSMVKPSEINEASSIPKPPKSILKRPKGLLASPSLLDLVAIDIKDGN</sequence>
<evidence type="ECO:0000256" key="1">
    <source>
        <dbReference type="SAM" id="MobiDB-lite"/>
    </source>
</evidence>
<dbReference type="EMBL" id="BSYO01000040">
    <property type="protein sequence ID" value="GMH31685.1"/>
    <property type="molecule type" value="Genomic_DNA"/>
</dbReference>
<comment type="caution">
    <text evidence="2">The sequence shown here is derived from an EMBL/GenBank/DDBJ whole genome shotgun (WGS) entry which is preliminary data.</text>
</comment>
<proteinExistence type="predicted"/>
<feature type="region of interest" description="Disordered" evidence="1">
    <location>
        <begin position="61"/>
        <end position="97"/>
    </location>
</feature>
<gene>
    <name evidence="2" type="ORF">Nepgr_033529</name>
</gene>
<name>A0AAD3TKL9_NEPGR</name>
<dbReference type="AlphaFoldDB" id="A0AAD3TKL9"/>